<protein>
    <recommendedName>
        <fullName evidence="2">Transcriptional regulator</fullName>
    </recommendedName>
</protein>
<evidence type="ECO:0008006" key="2">
    <source>
        <dbReference type="Google" id="ProtNLM"/>
    </source>
</evidence>
<name>A0A6N2XMU2_9BACE</name>
<gene>
    <name evidence="1" type="ORF">BILFYP9_00302</name>
</gene>
<sequence length="35" mass="4092">MVKSFVKTSDKRMKLVYKKVIEPQLGNLISILKKK</sequence>
<accession>A0A6N2XMU2</accession>
<organism evidence="1">
    <name type="scientific">Bacteroides intestinalis</name>
    <dbReference type="NCBI Taxonomy" id="329854"/>
    <lineage>
        <taxon>Bacteria</taxon>
        <taxon>Pseudomonadati</taxon>
        <taxon>Bacteroidota</taxon>
        <taxon>Bacteroidia</taxon>
        <taxon>Bacteroidales</taxon>
        <taxon>Bacteroidaceae</taxon>
        <taxon>Bacteroides</taxon>
    </lineage>
</organism>
<dbReference type="AlphaFoldDB" id="A0A6N2XMU2"/>
<dbReference type="EMBL" id="CACRSU010000055">
    <property type="protein sequence ID" value="VYT55552.1"/>
    <property type="molecule type" value="Genomic_DNA"/>
</dbReference>
<evidence type="ECO:0000313" key="1">
    <source>
        <dbReference type="EMBL" id="VYT55552.1"/>
    </source>
</evidence>
<reference evidence="1" key="1">
    <citation type="submission" date="2019-11" db="EMBL/GenBank/DDBJ databases">
        <authorList>
            <person name="Feng L."/>
        </authorList>
    </citation>
    <scope>NUCLEOTIDE SEQUENCE</scope>
    <source>
        <strain evidence="1">BintestinalisLFYP9</strain>
    </source>
</reference>
<proteinExistence type="predicted"/>